<dbReference type="EMBL" id="JBBNAF010000013">
    <property type="protein sequence ID" value="KAK9087108.1"/>
    <property type="molecule type" value="Genomic_DNA"/>
</dbReference>
<evidence type="ECO:0000313" key="3">
    <source>
        <dbReference type="Proteomes" id="UP001420932"/>
    </source>
</evidence>
<sequence length="98" mass="10326">MADREKLGDMARGSPLPSKPIGVGVGSQPQRLTKKKKKKKSAEPVALRGRRIGDRVGSTRTHAGRVGPTLTRWRPGQTDPGPAGTGQVDPDPVGPGRV</sequence>
<evidence type="ECO:0000313" key="2">
    <source>
        <dbReference type="EMBL" id="KAK9087108.1"/>
    </source>
</evidence>
<keyword evidence="3" id="KW-1185">Reference proteome</keyword>
<reference evidence="2 3" key="1">
    <citation type="submission" date="2024-01" db="EMBL/GenBank/DDBJ databases">
        <title>Genome assemblies of Stephania.</title>
        <authorList>
            <person name="Yang L."/>
        </authorList>
    </citation>
    <scope>NUCLEOTIDE SEQUENCE [LARGE SCALE GENOMIC DNA]</scope>
    <source>
        <strain evidence="2">YNDBR</strain>
        <tissue evidence="2">Leaf</tissue>
    </source>
</reference>
<protein>
    <submittedName>
        <fullName evidence="2">Uncharacterized protein</fullName>
    </submittedName>
</protein>
<accession>A0AAP0E8Q3</accession>
<evidence type="ECO:0000256" key="1">
    <source>
        <dbReference type="SAM" id="MobiDB-lite"/>
    </source>
</evidence>
<gene>
    <name evidence="2" type="ORF">Syun_029502</name>
</gene>
<dbReference type="AlphaFoldDB" id="A0AAP0E8Q3"/>
<comment type="caution">
    <text evidence="2">The sequence shown here is derived from an EMBL/GenBank/DDBJ whole genome shotgun (WGS) entry which is preliminary data.</text>
</comment>
<feature type="region of interest" description="Disordered" evidence="1">
    <location>
        <begin position="1"/>
        <end position="98"/>
    </location>
</feature>
<organism evidence="2 3">
    <name type="scientific">Stephania yunnanensis</name>
    <dbReference type="NCBI Taxonomy" id="152371"/>
    <lineage>
        <taxon>Eukaryota</taxon>
        <taxon>Viridiplantae</taxon>
        <taxon>Streptophyta</taxon>
        <taxon>Embryophyta</taxon>
        <taxon>Tracheophyta</taxon>
        <taxon>Spermatophyta</taxon>
        <taxon>Magnoliopsida</taxon>
        <taxon>Ranunculales</taxon>
        <taxon>Menispermaceae</taxon>
        <taxon>Menispermoideae</taxon>
        <taxon>Cissampelideae</taxon>
        <taxon>Stephania</taxon>
    </lineage>
</organism>
<dbReference type="Proteomes" id="UP001420932">
    <property type="component" value="Unassembled WGS sequence"/>
</dbReference>
<proteinExistence type="predicted"/>
<name>A0AAP0E8Q3_9MAGN</name>